<sequence>MNTIELLINEIMIDLFYFPFDFFEKMMSLICSAQEPNQECCFLNRINKLGVFDFITHRCVYEISLIFILAIFIAKINQNILRYIPEKYFDKKGFYIKYKWFLLLYLLVVFVFLILKLQLINILFLMVFINCIVSLFIIDIKIGYLPDVLTYPLLWCGLIYQTCSSEGNVVSAIYAVVISYLFIMVITTITEQVRQRPQMGRGDFKLIAACSAWLGLIKLPLFLAVAASLGGIHYAIAYLISRKKTIDYIPFGPAIIVSSAYWLFAPLIYKFIFL</sequence>
<comment type="caution">
    <text evidence="5">The sequence shown here is derived from an EMBL/GenBank/DDBJ whole genome shotgun (WGS) entry which is preliminary data.</text>
</comment>
<keyword evidence="3" id="KW-1133">Transmembrane helix</keyword>
<dbReference type="EMBL" id="AKKN01000006">
    <property type="protein sequence ID" value="EKT59390.1"/>
    <property type="molecule type" value="Genomic_DNA"/>
</dbReference>
<evidence type="ECO:0000313" key="5">
    <source>
        <dbReference type="EMBL" id="EKT59390.1"/>
    </source>
</evidence>
<dbReference type="InterPro" id="IPR014032">
    <property type="entry name" value="Peptidase_A24A_bac"/>
</dbReference>
<dbReference type="InterPro" id="IPR000045">
    <property type="entry name" value="Prepilin_IV_endopep_pep"/>
</dbReference>
<feature type="domain" description="Prepilin type IV endopeptidase peptidase" evidence="4">
    <location>
        <begin position="127"/>
        <end position="232"/>
    </location>
</feature>
<feature type="transmembrane region" description="Helical" evidence="3">
    <location>
        <begin position="59"/>
        <end position="78"/>
    </location>
</feature>
<gene>
    <name evidence="5" type="ORF">OO7_05394</name>
</gene>
<evidence type="ECO:0000256" key="2">
    <source>
        <dbReference type="RuleBase" id="RU003793"/>
    </source>
</evidence>
<dbReference type="Proteomes" id="UP000010290">
    <property type="component" value="Chromosome"/>
</dbReference>
<dbReference type="InterPro" id="IPR050882">
    <property type="entry name" value="Prepilin_peptidase/N-MTase"/>
</dbReference>
<dbReference type="HOGENOM" id="CLU_088566_0_0_6"/>
<evidence type="ECO:0000259" key="4">
    <source>
        <dbReference type="Pfam" id="PF01478"/>
    </source>
</evidence>
<name>K8WT96_9GAMM</name>
<dbReference type="Pfam" id="PF01478">
    <property type="entry name" value="Peptidase_A24"/>
    <property type="match status" value="1"/>
</dbReference>
<feature type="transmembrane region" description="Helical" evidence="3">
    <location>
        <begin position="98"/>
        <end position="115"/>
    </location>
</feature>
<proteinExistence type="inferred from homology"/>
<dbReference type="PATRIC" id="fig|1141660.3.peg.1091"/>
<dbReference type="GO" id="GO:0005886">
    <property type="term" value="C:plasma membrane"/>
    <property type="evidence" value="ECO:0007669"/>
    <property type="project" value="TreeGrafter"/>
</dbReference>
<feature type="transmembrane region" description="Helical" evidence="3">
    <location>
        <begin position="248"/>
        <end position="269"/>
    </location>
</feature>
<protein>
    <submittedName>
        <fullName evidence="5">Prepilin peptidase</fullName>
    </submittedName>
</protein>
<dbReference type="PANTHER" id="PTHR30487:SF0">
    <property type="entry name" value="PREPILIN LEADER PEPTIDASE_N-METHYLTRANSFERASE-RELATED"/>
    <property type="match status" value="1"/>
</dbReference>
<accession>K8WT96</accession>
<reference evidence="5 6" key="1">
    <citation type="journal article" date="2012" name="BMC Genomics">
        <title>Comparative genomics of bacteria in the genus Providencia isolated from wild Drosophila melanogaster.</title>
        <authorList>
            <person name="Galac M.R."/>
            <person name="Lazzaro B.P."/>
        </authorList>
    </citation>
    <scope>NUCLEOTIDE SEQUENCE [LARGE SCALE GENOMIC DNA]</scope>
    <source>
        <strain evidence="5 6">DSM 19967</strain>
    </source>
</reference>
<dbReference type="PANTHER" id="PTHR30487">
    <property type="entry name" value="TYPE 4 PREPILIN-LIKE PROTEINS LEADER PEPTIDE-PROCESSING ENZYME"/>
    <property type="match status" value="1"/>
</dbReference>
<keyword evidence="3" id="KW-0472">Membrane</keyword>
<evidence type="ECO:0000313" key="6">
    <source>
        <dbReference type="Proteomes" id="UP000010290"/>
    </source>
</evidence>
<keyword evidence="3" id="KW-0812">Transmembrane</keyword>
<evidence type="ECO:0000256" key="3">
    <source>
        <dbReference type="SAM" id="Phobius"/>
    </source>
</evidence>
<comment type="similarity">
    <text evidence="1 2">Belongs to the peptidase A24 family.</text>
</comment>
<feature type="transmembrane region" description="Helical" evidence="3">
    <location>
        <begin position="172"/>
        <end position="190"/>
    </location>
</feature>
<dbReference type="GO" id="GO:0004190">
    <property type="term" value="F:aspartic-type endopeptidase activity"/>
    <property type="evidence" value="ECO:0007669"/>
    <property type="project" value="InterPro"/>
</dbReference>
<dbReference type="PRINTS" id="PR00864">
    <property type="entry name" value="PREPILNPTASE"/>
</dbReference>
<organism evidence="5 6">
    <name type="scientific">Providencia sneebia DSM 19967</name>
    <dbReference type="NCBI Taxonomy" id="1141660"/>
    <lineage>
        <taxon>Bacteria</taxon>
        <taxon>Pseudomonadati</taxon>
        <taxon>Pseudomonadota</taxon>
        <taxon>Gammaproteobacteria</taxon>
        <taxon>Enterobacterales</taxon>
        <taxon>Morganellaceae</taxon>
        <taxon>Providencia</taxon>
    </lineage>
</organism>
<dbReference type="AlphaFoldDB" id="K8WT96"/>
<dbReference type="GO" id="GO:0006465">
    <property type="term" value="P:signal peptide processing"/>
    <property type="evidence" value="ECO:0007669"/>
    <property type="project" value="TreeGrafter"/>
</dbReference>
<dbReference type="Gene3D" id="1.20.120.1220">
    <property type="match status" value="1"/>
</dbReference>
<feature type="transmembrane region" description="Helical" evidence="3">
    <location>
        <begin position="211"/>
        <end position="236"/>
    </location>
</feature>
<feature type="transmembrane region" description="Helical" evidence="3">
    <location>
        <begin position="122"/>
        <end position="144"/>
    </location>
</feature>
<dbReference type="RefSeq" id="WP_008914939.1">
    <property type="nucleotide sequence ID" value="NZ_CM001773.1"/>
</dbReference>
<evidence type="ECO:0000256" key="1">
    <source>
        <dbReference type="ARBA" id="ARBA00005801"/>
    </source>
</evidence>
<keyword evidence="6" id="KW-1185">Reference proteome</keyword>